<proteinExistence type="predicted"/>
<dbReference type="EMBL" id="JANPWB010000013">
    <property type="protein sequence ID" value="KAJ1108814.1"/>
    <property type="molecule type" value="Genomic_DNA"/>
</dbReference>
<keyword evidence="3" id="KW-1185">Reference proteome</keyword>
<accession>A0AAV7N2B1</accession>
<comment type="caution">
    <text evidence="2">The sequence shown here is derived from an EMBL/GenBank/DDBJ whole genome shotgun (WGS) entry which is preliminary data.</text>
</comment>
<feature type="compositionally biased region" description="Acidic residues" evidence="1">
    <location>
        <begin position="69"/>
        <end position="142"/>
    </location>
</feature>
<feature type="region of interest" description="Disordered" evidence="1">
    <location>
        <begin position="25"/>
        <end position="146"/>
    </location>
</feature>
<sequence length="173" mass="19236">MAQEQGAIYGSTHASGCNRVTTVLDATTGVGQTGECPGGTLESHTCRSAPANPQIKGSDAVRKERDAEDRDAEERDAEERDAEERDAEERDAEERDAEERDAEERDAEERDAEERDAEERDAEESDAEERDAEERDAEESDAEEIKSGLQSLRFVTSFVTFLSHFYQGTICLV</sequence>
<feature type="compositionally biased region" description="Basic and acidic residues" evidence="1">
    <location>
        <begin position="59"/>
        <end position="68"/>
    </location>
</feature>
<dbReference type="Proteomes" id="UP001066276">
    <property type="component" value="Chromosome 9"/>
</dbReference>
<organism evidence="2 3">
    <name type="scientific">Pleurodeles waltl</name>
    <name type="common">Iberian ribbed newt</name>
    <dbReference type="NCBI Taxonomy" id="8319"/>
    <lineage>
        <taxon>Eukaryota</taxon>
        <taxon>Metazoa</taxon>
        <taxon>Chordata</taxon>
        <taxon>Craniata</taxon>
        <taxon>Vertebrata</taxon>
        <taxon>Euteleostomi</taxon>
        <taxon>Amphibia</taxon>
        <taxon>Batrachia</taxon>
        <taxon>Caudata</taxon>
        <taxon>Salamandroidea</taxon>
        <taxon>Salamandridae</taxon>
        <taxon>Pleurodelinae</taxon>
        <taxon>Pleurodeles</taxon>
    </lineage>
</organism>
<evidence type="ECO:0000313" key="3">
    <source>
        <dbReference type="Proteomes" id="UP001066276"/>
    </source>
</evidence>
<evidence type="ECO:0000313" key="2">
    <source>
        <dbReference type="EMBL" id="KAJ1108814.1"/>
    </source>
</evidence>
<reference evidence="2" key="1">
    <citation type="journal article" date="2022" name="bioRxiv">
        <title>Sequencing and chromosome-scale assembly of the giantPleurodeles waltlgenome.</title>
        <authorList>
            <person name="Brown T."/>
            <person name="Elewa A."/>
            <person name="Iarovenko S."/>
            <person name="Subramanian E."/>
            <person name="Araus A.J."/>
            <person name="Petzold A."/>
            <person name="Susuki M."/>
            <person name="Suzuki K.-i.T."/>
            <person name="Hayashi T."/>
            <person name="Toyoda A."/>
            <person name="Oliveira C."/>
            <person name="Osipova E."/>
            <person name="Leigh N.D."/>
            <person name="Simon A."/>
            <person name="Yun M.H."/>
        </authorList>
    </citation>
    <scope>NUCLEOTIDE SEQUENCE</scope>
    <source>
        <strain evidence="2">20211129_DDA</strain>
        <tissue evidence="2">Liver</tissue>
    </source>
</reference>
<evidence type="ECO:0000256" key="1">
    <source>
        <dbReference type="SAM" id="MobiDB-lite"/>
    </source>
</evidence>
<protein>
    <submittedName>
        <fullName evidence="2">Uncharacterized protein</fullName>
    </submittedName>
</protein>
<name>A0AAV7N2B1_PLEWA</name>
<dbReference type="AlphaFoldDB" id="A0AAV7N2B1"/>
<gene>
    <name evidence="2" type="ORF">NDU88_006184</name>
</gene>